<feature type="chain" id="PRO_5040945141" description="SCP domain-containing protein" evidence="1">
    <location>
        <begin position="24"/>
        <end position="145"/>
    </location>
</feature>
<comment type="caution">
    <text evidence="3">The sequence shown here is derived from an EMBL/GenBank/DDBJ whole genome shotgun (WGS) entry which is preliminary data.</text>
</comment>
<keyword evidence="4" id="KW-1185">Reference proteome</keyword>
<dbReference type="SUPFAM" id="SSF55797">
    <property type="entry name" value="PR-1-like"/>
    <property type="match status" value="1"/>
</dbReference>
<dbReference type="Gene3D" id="3.40.33.10">
    <property type="entry name" value="CAP"/>
    <property type="match status" value="1"/>
</dbReference>
<evidence type="ECO:0000313" key="3">
    <source>
        <dbReference type="EMBL" id="KAJ1923183.1"/>
    </source>
</evidence>
<feature type="domain" description="SCP" evidence="2">
    <location>
        <begin position="32"/>
        <end position="136"/>
    </location>
</feature>
<dbReference type="InterPro" id="IPR035940">
    <property type="entry name" value="CAP_sf"/>
</dbReference>
<protein>
    <recommendedName>
        <fullName evidence="2">SCP domain-containing protein</fullName>
    </recommendedName>
</protein>
<dbReference type="Proteomes" id="UP001150569">
    <property type="component" value="Unassembled WGS sequence"/>
</dbReference>
<dbReference type="PANTHER" id="PTHR31157:SF1">
    <property type="entry name" value="SCP DOMAIN-CONTAINING PROTEIN"/>
    <property type="match status" value="1"/>
</dbReference>
<dbReference type="Pfam" id="PF00188">
    <property type="entry name" value="CAP"/>
    <property type="match status" value="1"/>
</dbReference>
<dbReference type="CDD" id="cd05379">
    <property type="entry name" value="CAP_bacterial"/>
    <property type="match status" value="1"/>
</dbReference>
<dbReference type="OrthoDB" id="568194at2759"/>
<keyword evidence="1" id="KW-0732">Signal</keyword>
<reference evidence="3" key="1">
    <citation type="submission" date="2022-07" db="EMBL/GenBank/DDBJ databases">
        <title>Phylogenomic reconstructions and comparative analyses of Kickxellomycotina fungi.</title>
        <authorList>
            <person name="Reynolds N.K."/>
            <person name="Stajich J.E."/>
            <person name="Barry K."/>
            <person name="Grigoriev I.V."/>
            <person name="Crous P."/>
            <person name="Smith M.E."/>
        </authorList>
    </citation>
    <scope>NUCLEOTIDE SEQUENCE</scope>
    <source>
        <strain evidence="3">RSA 861</strain>
    </source>
</reference>
<dbReference type="PANTHER" id="PTHR31157">
    <property type="entry name" value="SCP DOMAIN-CONTAINING PROTEIN"/>
    <property type="match status" value="1"/>
</dbReference>
<accession>A0A9W8ADP1</accession>
<proteinExistence type="predicted"/>
<evidence type="ECO:0000256" key="1">
    <source>
        <dbReference type="SAM" id="SignalP"/>
    </source>
</evidence>
<dbReference type="AlphaFoldDB" id="A0A9W8ADP1"/>
<name>A0A9W8ADP1_9FUNG</name>
<feature type="signal peptide" evidence="1">
    <location>
        <begin position="1"/>
        <end position="23"/>
    </location>
</feature>
<gene>
    <name evidence="3" type="ORF">IWQ60_006038</name>
</gene>
<evidence type="ECO:0000313" key="4">
    <source>
        <dbReference type="Proteomes" id="UP001150569"/>
    </source>
</evidence>
<sequence length="145" mass="15842">MMRSGLLTLAVSALVLAIGTTHAAPLDSYRMLSLVNDARQSAGEQPVKLTLVLNEDAYHHSNYQASLGAVTHDDSHGSGSERLSEEGVHLGYWSENVAYTHGDEDEAFRTWMNSPGHRKNILSSAATHMGISEVKGYWTQVFAQL</sequence>
<dbReference type="InterPro" id="IPR014044">
    <property type="entry name" value="CAP_dom"/>
</dbReference>
<dbReference type="EMBL" id="JANBPT010000349">
    <property type="protein sequence ID" value="KAJ1923183.1"/>
    <property type="molecule type" value="Genomic_DNA"/>
</dbReference>
<evidence type="ECO:0000259" key="2">
    <source>
        <dbReference type="Pfam" id="PF00188"/>
    </source>
</evidence>
<organism evidence="3 4">
    <name type="scientific">Tieghemiomyces parasiticus</name>
    <dbReference type="NCBI Taxonomy" id="78921"/>
    <lineage>
        <taxon>Eukaryota</taxon>
        <taxon>Fungi</taxon>
        <taxon>Fungi incertae sedis</taxon>
        <taxon>Zoopagomycota</taxon>
        <taxon>Kickxellomycotina</taxon>
        <taxon>Dimargaritomycetes</taxon>
        <taxon>Dimargaritales</taxon>
        <taxon>Dimargaritaceae</taxon>
        <taxon>Tieghemiomyces</taxon>
    </lineage>
</organism>